<name>A0A9P7BDH5_MAUEX</name>
<dbReference type="SUPFAM" id="SSF117281">
    <property type="entry name" value="Kelch motif"/>
    <property type="match status" value="1"/>
</dbReference>
<feature type="coiled-coil region" evidence="1">
    <location>
        <begin position="1059"/>
        <end position="1145"/>
    </location>
</feature>
<feature type="region of interest" description="Disordered" evidence="2">
    <location>
        <begin position="720"/>
        <end position="753"/>
    </location>
</feature>
<dbReference type="PANTHER" id="PTHR23244:SF456">
    <property type="entry name" value="MULTIPLE EPIDERMAL GROWTH FACTOR-LIKE DOMAINS PROTEIN 8"/>
    <property type="match status" value="1"/>
</dbReference>
<evidence type="ECO:0000256" key="1">
    <source>
        <dbReference type="SAM" id="Coils"/>
    </source>
</evidence>
<dbReference type="Pfam" id="PF24681">
    <property type="entry name" value="Kelch_KLHDC2_KLHL20_DRC7"/>
    <property type="match status" value="1"/>
</dbReference>
<feature type="compositionally biased region" description="Basic and acidic residues" evidence="2">
    <location>
        <begin position="10"/>
        <end position="19"/>
    </location>
</feature>
<evidence type="ECO:0000256" key="2">
    <source>
        <dbReference type="SAM" id="MobiDB-lite"/>
    </source>
</evidence>
<keyword evidence="1" id="KW-0175">Coiled coil</keyword>
<feature type="compositionally biased region" description="Low complexity" evidence="2">
    <location>
        <begin position="633"/>
        <end position="646"/>
    </location>
</feature>
<sequence>MAPFKFGKRSSKDKNKQTKEGSGNSPKGSPSRFLHLGSSNSNTNQSTNTGNLFNRNDNGNMNRNVSYTSTTSNNSVQNNSNSNNNAMSNNNSAPHQEFSPVQQAPQFAKYDQSNNPRLFPTPIPEQQRNVSGATSIPLVYDNSNKLQPQLPSEKTVWNRVKLANSPFPRYRHVASAYASDDDKVYVIGGLHDQSVYGDTWIIKSENNATKFTSHTVEIGENTPPPRVGHASTLCGNAFVIFGGDTHKVNQDGLMDDDIYLFNINSFKWTIPHPVGPRPLGRYGHKISVIATSQMKTKLYLFGGQFDETYFNDLSVFDLSSFRRADSHWEFLKPKTFTPPPLTNHTMVSYAHKLWVFGGDTQQGLLNKIFVYDPIVNDWSIVEPRNIGSELKDIPPSMQEHAALVYKDLMVIVGGKDEQDIYLNTVFFFNFKSHKWFKLPVFNLGIPQGRSGHSISLLKNSKLLIMGGDKFDYAAINDNDLHTSDINMGKGTILYTLDLTRLEEICPGIMDEVSTPLVGETPTYNTTFNEVKKNVEHPVSRQASTNGPNSNAITAETSNDVSMFNTTPTTLSAPVNPVQIQNNILTPYSDPEHQNTPKTENTDIFPVVKQTKITPSEELKSPVTFDQTMKKPINDNVMNSNSESSVVQKTPVMQTRSSIEKTPATENSFKTVNSSVQNNEEVIKSPIIERKEQFDEPATDLNREPIIEPTSNEERLAIVSPSHEARHEEPIKEVKKEESLQNESDEDEFKDSQNIESEQLDKLNAVEMSPELNKQESDNETFENNTLDDLIPSPQSELIQSDNEEETLEEKEEIPTAPLNTDMDDVPISKSINVEEDSNLTTIDKKVLENFRYELQNLRDIANEKSLEASNHIRDLENQIIRLKGINKKSKSLTAENVSAARLQNQYDILVGDNNIMRDRVLELESLLSDKFLDLGNLNDIIKQQKLVIDDYDRNNLNEDAIEEMRLKVKVLEEENKTLKDDIKARDISLAKNISLYSERIDSLVTSWQPSSSGDYHEDDEADDQNSKDLKDGTTTSYHPHHKHVVNKLSNQLDDLLVRSQGLSESRDKLNEDYHELKTKHQSTNEDLLSTKDELQTVKKNYEETLKSINNTGKALEISEKELDKYKSLNKKLQEEMDNLKLHNIDNHQLKNGSLSPDDDKSGSINDAHFNMKLNDLKAELFIVKQERDSMKDEMLELKKKLYSMDGN</sequence>
<protein>
    <submittedName>
        <fullName evidence="3">Negative regulator of mitotic exit</fullName>
    </submittedName>
</protein>
<dbReference type="Gene3D" id="2.120.10.80">
    <property type="entry name" value="Kelch-type beta propeller"/>
    <property type="match status" value="2"/>
</dbReference>
<feature type="region of interest" description="Disordered" evidence="2">
    <location>
        <begin position="1007"/>
        <end position="1039"/>
    </location>
</feature>
<dbReference type="AlphaFoldDB" id="A0A9P7BDH5"/>
<feature type="region of interest" description="Disordered" evidence="2">
    <location>
        <begin position="1"/>
        <end position="103"/>
    </location>
</feature>
<feature type="compositionally biased region" description="Polar residues" evidence="2">
    <location>
        <begin position="781"/>
        <end position="794"/>
    </location>
</feature>
<gene>
    <name evidence="3" type="primary">KEL2</name>
    <name evidence="3" type="ORF">C6P45_004420</name>
</gene>
<organism evidence="3 4">
    <name type="scientific">Maudiozyma exigua</name>
    <name type="common">Yeast</name>
    <name type="synonym">Kazachstania exigua</name>
    <dbReference type="NCBI Taxonomy" id="34358"/>
    <lineage>
        <taxon>Eukaryota</taxon>
        <taxon>Fungi</taxon>
        <taxon>Dikarya</taxon>
        <taxon>Ascomycota</taxon>
        <taxon>Saccharomycotina</taxon>
        <taxon>Saccharomycetes</taxon>
        <taxon>Saccharomycetales</taxon>
        <taxon>Saccharomycetaceae</taxon>
        <taxon>Maudiozyma</taxon>
    </lineage>
</organism>
<evidence type="ECO:0000313" key="3">
    <source>
        <dbReference type="EMBL" id="KAG0671952.1"/>
    </source>
</evidence>
<dbReference type="EMBL" id="PUHR01000006">
    <property type="protein sequence ID" value="KAG0671952.1"/>
    <property type="molecule type" value="Genomic_DNA"/>
</dbReference>
<feature type="region of interest" description="Disordered" evidence="2">
    <location>
        <begin position="631"/>
        <end position="666"/>
    </location>
</feature>
<feature type="compositionally biased region" description="Basic and acidic residues" evidence="2">
    <location>
        <begin position="722"/>
        <end position="738"/>
    </location>
</feature>
<feature type="coiled-coil region" evidence="1">
    <location>
        <begin position="954"/>
        <end position="981"/>
    </location>
</feature>
<dbReference type="Proteomes" id="UP000750334">
    <property type="component" value="Unassembled WGS sequence"/>
</dbReference>
<keyword evidence="4" id="KW-1185">Reference proteome</keyword>
<reference evidence="3 4" key="1">
    <citation type="submission" date="2020-11" db="EMBL/GenBank/DDBJ databases">
        <title>Kefir isolates.</title>
        <authorList>
            <person name="Marcisauskas S."/>
            <person name="Kim Y."/>
            <person name="Blasche S."/>
        </authorList>
    </citation>
    <scope>NUCLEOTIDE SEQUENCE [LARGE SCALE GENOMIC DNA]</scope>
    <source>
        <strain evidence="3 4">OG2</strain>
    </source>
</reference>
<comment type="caution">
    <text evidence="3">The sequence shown here is derived from an EMBL/GenBank/DDBJ whole genome shotgun (WGS) entry which is preliminary data.</text>
</comment>
<feature type="region of interest" description="Disordered" evidence="2">
    <location>
        <begin position="1147"/>
        <end position="1166"/>
    </location>
</feature>
<feature type="region of interest" description="Disordered" evidence="2">
    <location>
        <begin position="772"/>
        <end position="794"/>
    </location>
</feature>
<dbReference type="InterPro" id="IPR015915">
    <property type="entry name" value="Kelch-typ_b-propeller"/>
</dbReference>
<accession>A0A9P7BDH5</accession>
<dbReference type="PANTHER" id="PTHR23244">
    <property type="entry name" value="KELCH REPEAT DOMAIN"/>
    <property type="match status" value="1"/>
</dbReference>
<proteinExistence type="predicted"/>
<dbReference type="OrthoDB" id="45365at2759"/>
<feature type="compositionally biased region" description="Low complexity" evidence="2">
    <location>
        <begin position="38"/>
        <end position="92"/>
    </location>
</feature>
<evidence type="ECO:0000313" key="4">
    <source>
        <dbReference type="Proteomes" id="UP000750334"/>
    </source>
</evidence>